<comment type="catalytic activity">
    <reaction evidence="9 11">
        <text>a 1-acyl-sn-glycero-3-phosphocholine + H2O = sn-glycerol 3-phosphocholine + a fatty acid + H(+)</text>
        <dbReference type="Rhea" id="RHEA:15177"/>
        <dbReference type="ChEBI" id="CHEBI:15377"/>
        <dbReference type="ChEBI" id="CHEBI:15378"/>
        <dbReference type="ChEBI" id="CHEBI:16870"/>
        <dbReference type="ChEBI" id="CHEBI:28868"/>
        <dbReference type="ChEBI" id="CHEBI:58168"/>
        <dbReference type="EC" id="3.1.1.5"/>
    </reaction>
</comment>
<reference evidence="14" key="1">
    <citation type="journal article" date="2016" name="Genome Announc.">
        <title>Draft genome sequences of fungus Aspergillus calidoustus.</title>
        <authorList>
            <person name="Horn F."/>
            <person name="Linde J."/>
            <person name="Mattern D.J."/>
            <person name="Walther G."/>
            <person name="Guthke R."/>
            <person name="Scherlach K."/>
            <person name="Martin K."/>
            <person name="Brakhage A.A."/>
            <person name="Petzke L."/>
            <person name="Valiante V."/>
        </authorList>
    </citation>
    <scope>NUCLEOTIDE SEQUENCE [LARGE SCALE GENOMIC DNA]</scope>
    <source>
        <strain evidence="14">SF006504</strain>
    </source>
</reference>
<dbReference type="GO" id="GO:0005829">
    <property type="term" value="C:cytosol"/>
    <property type="evidence" value="ECO:0007669"/>
    <property type="project" value="TreeGrafter"/>
</dbReference>
<evidence type="ECO:0000256" key="1">
    <source>
        <dbReference type="ARBA" id="ARBA00002169"/>
    </source>
</evidence>
<dbReference type="Proteomes" id="UP000054771">
    <property type="component" value="Unassembled WGS sequence"/>
</dbReference>
<evidence type="ECO:0000259" key="12">
    <source>
        <dbReference type="PROSITE" id="PS51210"/>
    </source>
</evidence>
<dbReference type="GO" id="GO:0046475">
    <property type="term" value="P:glycerophospholipid catabolic process"/>
    <property type="evidence" value="ECO:0007669"/>
    <property type="project" value="TreeGrafter"/>
</dbReference>
<dbReference type="InterPro" id="IPR002642">
    <property type="entry name" value="LysoPLipase_cat_dom"/>
</dbReference>
<dbReference type="GO" id="GO:0004622">
    <property type="term" value="F:phosphatidylcholine lysophospholipase activity"/>
    <property type="evidence" value="ECO:0007669"/>
    <property type="project" value="UniProtKB-EC"/>
</dbReference>
<evidence type="ECO:0000256" key="7">
    <source>
        <dbReference type="ARBA" id="ARBA00023098"/>
    </source>
</evidence>
<evidence type="ECO:0000256" key="11">
    <source>
        <dbReference type="RuleBase" id="RU362103"/>
    </source>
</evidence>
<dbReference type="PANTHER" id="PTHR10728:SF33">
    <property type="entry name" value="LYSOPHOSPHOLIPASE 1-RELATED"/>
    <property type="match status" value="1"/>
</dbReference>
<keyword evidence="14" id="KW-1185">Reference proteome</keyword>
<dbReference type="Pfam" id="PF01735">
    <property type="entry name" value="PLA2_B"/>
    <property type="match status" value="1"/>
</dbReference>
<evidence type="ECO:0000256" key="3">
    <source>
        <dbReference type="ARBA" id="ARBA00013274"/>
    </source>
</evidence>
<keyword evidence="5 10" id="KW-0378">Hydrolase</keyword>
<comment type="similarity">
    <text evidence="2 11">Belongs to the lysophospholipase family.</text>
</comment>
<name>A0A0U5GIP4_ASPCI</name>
<gene>
    <name evidence="13" type="ORF">ASPCAL12844</name>
</gene>
<dbReference type="SMART" id="SM00022">
    <property type="entry name" value="PLAc"/>
    <property type="match status" value="1"/>
</dbReference>
<evidence type="ECO:0000256" key="10">
    <source>
        <dbReference type="PROSITE-ProRule" id="PRU00555"/>
    </source>
</evidence>
<keyword evidence="6 10" id="KW-0442">Lipid degradation</keyword>
<dbReference type="EC" id="3.1.1.5" evidence="3 11"/>
<dbReference type="STRING" id="454130.A0A0U5GIP4"/>
<evidence type="ECO:0000256" key="6">
    <source>
        <dbReference type="ARBA" id="ARBA00022963"/>
    </source>
</evidence>
<feature type="domain" description="PLA2c" evidence="12">
    <location>
        <begin position="28"/>
        <end position="544"/>
    </location>
</feature>
<dbReference type="InterPro" id="IPR016035">
    <property type="entry name" value="Acyl_Trfase/lysoPLipase"/>
</dbReference>
<evidence type="ECO:0000256" key="4">
    <source>
        <dbReference type="ARBA" id="ARBA00022729"/>
    </source>
</evidence>
<dbReference type="AlphaFoldDB" id="A0A0U5GIP4"/>
<keyword evidence="8" id="KW-0325">Glycoprotein</keyword>
<organism evidence="13 14">
    <name type="scientific">Aspergillus calidoustus</name>
    <dbReference type="NCBI Taxonomy" id="454130"/>
    <lineage>
        <taxon>Eukaryota</taxon>
        <taxon>Fungi</taxon>
        <taxon>Dikarya</taxon>
        <taxon>Ascomycota</taxon>
        <taxon>Pezizomycotina</taxon>
        <taxon>Eurotiomycetes</taxon>
        <taxon>Eurotiomycetidae</taxon>
        <taxon>Eurotiales</taxon>
        <taxon>Aspergillaceae</taxon>
        <taxon>Aspergillus</taxon>
        <taxon>Aspergillus subgen. Nidulantes</taxon>
    </lineage>
</organism>
<protein>
    <recommendedName>
        <fullName evidence="3 11">Lysophospholipase</fullName>
        <ecNumber evidence="3 11">3.1.1.5</ecNumber>
    </recommendedName>
</protein>
<dbReference type="GO" id="GO:0005783">
    <property type="term" value="C:endoplasmic reticulum"/>
    <property type="evidence" value="ECO:0007669"/>
    <property type="project" value="TreeGrafter"/>
</dbReference>
<keyword evidence="7 10" id="KW-0443">Lipid metabolism</keyword>
<evidence type="ECO:0000256" key="8">
    <source>
        <dbReference type="ARBA" id="ARBA00023180"/>
    </source>
</evidence>
<accession>A0A0U5GIP4</accession>
<evidence type="ECO:0000313" key="14">
    <source>
        <dbReference type="Proteomes" id="UP000054771"/>
    </source>
</evidence>
<dbReference type="OMA" id="YEFHPYE"/>
<dbReference type="GO" id="GO:0004623">
    <property type="term" value="F:phospholipase A2 activity"/>
    <property type="evidence" value="ECO:0007669"/>
    <property type="project" value="TreeGrafter"/>
</dbReference>
<dbReference type="OrthoDB" id="4084751at2759"/>
<evidence type="ECO:0000256" key="2">
    <source>
        <dbReference type="ARBA" id="ARBA00008780"/>
    </source>
</evidence>
<feature type="chain" id="PRO_5006773412" description="Lysophospholipase" evidence="11">
    <location>
        <begin position="22"/>
        <end position="544"/>
    </location>
</feature>
<proteinExistence type="inferred from homology"/>
<feature type="signal peptide" evidence="11">
    <location>
        <begin position="1"/>
        <end position="21"/>
    </location>
</feature>
<dbReference type="EMBL" id="CDMC01000015">
    <property type="protein sequence ID" value="CEL09711.1"/>
    <property type="molecule type" value="Genomic_DNA"/>
</dbReference>
<evidence type="ECO:0000313" key="13">
    <source>
        <dbReference type="EMBL" id="CEL09711.1"/>
    </source>
</evidence>
<dbReference type="Gene3D" id="3.40.1090.10">
    <property type="entry name" value="Cytosolic phospholipase A2 catalytic domain"/>
    <property type="match status" value="1"/>
</dbReference>
<comment type="function">
    <text evidence="1">Catalyzes the release of fatty acids from lysophospholipids.</text>
</comment>
<dbReference type="SUPFAM" id="SSF52151">
    <property type="entry name" value="FabD/lysophospholipase-like"/>
    <property type="match status" value="1"/>
</dbReference>
<dbReference type="PANTHER" id="PTHR10728">
    <property type="entry name" value="CYTOSOLIC PHOSPHOLIPASE A2"/>
    <property type="match status" value="1"/>
</dbReference>
<sequence>MRFTTKDLILGAILLLPGVECTEPKHTACPSMSLVRDASGLNIDELEFLEKRKSKADAALRNWLSKTSDQFDVEDVKLPTIGLTTSGGGYRSMLTGAGVIQAMDERDSNGSTSGLFQALSYQAGLSGGGWLLSSFAGNNYPTISKLREDLWEEAFQNGLLTPENRNAPEVYKQVSADVAAKNAAGFDTTLTDPYGRLLSYQFFPGPAHGAKLRFSSVATLSNFTDYAVPFPMIVSLGVKTFNGESLPGPNATIYEFSPFEFGSWDSDVSAFVQTKYLGTSITSGNPTNQSGCVTDYDNIGYVLAVSSNIFNYAARSMPKSSLLTTELMTNAQSLLTDVHETAIEDFFAVFSNPFYGYASATMDLNTANLITEQEKLHLVDGGEALQNNPIWPMLQPARGIDVIFVNDNSADTNDNWPNGTEILTTYVQSFNHDLTRMPYIPEVATFIKKGLNKRPTIFGCDEADKITIIYLPNNAQTYPSNMATAKLQYSKVETRKMIENGMAVATQNGDEAWGACLGCAILRKTDTKLPRACDICFRKYCYGA</sequence>
<keyword evidence="4 11" id="KW-0732">Signal</keyword>
<evidence type="ECO:0000256" key="9">
    <source>
        <dbReference type="ARBA" id="ARBA00049531"/>
    </source>
</evidence>
<dbReference type="PROSITE" id="PS51210">
    <property type="entry name" value="PLA2C"/>
    <property type="match status" value="1"/>
</dbReference>
<evidence type="ECO:0000256" key="5">
    <source>
        <dbReference type="ARBA" id="ARBA00022801"/>
    </source>
</evidence>